<name>A0A1S2YDQ4_CICAR</name>
<feature type="region of interest" description="Disordered" evidence="4">
    <location>
        <begin position="336"/>
        <end position="356"/>
    </location>
</feature>
<dbReference type="RefSeq" id="XP_004502892.1">
    <property type="nucleotide sequence ID" value="XM_004502835.3"/>
</dbReference>
<feature type="domain" description="TFIIS N-terminal" evidence="5">
    <location>
        <begin position="120"/>
        <end position="197"/>
    </location>
</feature>
<dbReference type="GeneID" id="101500455"/>
<dbReference type="InterPro" id="IPR044790">
    <property type="entry name" value="MD26C-like"/>
</dbReference>
<dbReference type="PROSITE" id="PS51319">
    <property type="entry name" value="TFIIS_N"/>
    <property type="match status" value="1"/>
</dbReference>
<comment type="subcellular location">
    <subcellularLocation>
        <location evidence="1 3">Nucleus</location>
    </subcellularLocation>
</comment>
<dbReference type="PANTHER" id="PTHR47210:SF1">
    <property type="entry name" value="MEDIATOR OF RNA POLYMERASE II TRANSCRIPTION SUBUNIT 26C-RELATED"/>
    <property type="match status" value="1"/>
</dbReference>
<dbReference type="SUPFAM" id="SSF47676">
    <property type="entry name" value="Conserved domain common to transcription factors TFIIS, elongin A, CRSP70"/>
    <property type="match status" value="1"/>
</dbReference>
<dbReference type="eggNOG" id="ENOG502QTFQ">
    <property type="taxonomic scope" value="Eukaryota"/>
</dbReference>
<dbReference type="PaxDb" id="3827-XP_004502892.1"/>
<organism evidence="6 7">
    <name type="scientific">Cicer arietinum</name>
    <name type="common">Chickpea</name>
    <name type="synonym">Garbanzo</name>
    <dbReference type="NCBI Taxonomy" id="3827"/>
    <lineage>
        <taxon>Eukaryota</taxon>
        <taxon>Viridiplantae</taxon>
        <taxon>Streptophyta</taxon>
        <taxon>Embryophyta</taxon>
        <taxon>Tracheophyta</taxon>
        <taxon>Spermatophyta</taxon>
        <taxon>Magnoliopsida</taxon>
        <taxon>eudicotyledons</taxon>
        <taxon>Gunneridae</taxon>
        <taxon>Pentapetalae</taxon>
        <taxon>rosids</taxon>
        <taxon>fabids</taxon>
        <taxon>Fabales</taxon>
        <taxon>Fabaceae</taxon>
        <taxon>Papilionoideae</taxon>
        <taxon>50 kb inversion clade</taxon>
        <taxon>NPAAA clade</taxon>
        <taxon>Hologalegina</taxon>
        <taxon>IRL clade</taxon>
        <taxon>Cicereae</taxon>
        <taxon>Cicer</taxon>
    </lineage>
</organism>
<reference evidence="6" key="1">
    <citation type="journal article" date="2013" name="Nat. Biotechnol.">
        <title>Draft genome sequence of chickpea (Cicer arietinum) provides a resource for trait improvement.</title>
        <authorList>
            <person name="Varshney R.K."/>
            <person name="Song C."/>
            <person name="Saxena R.K."/>
            <person name="Azam S."/>
            <person name="Yu S."/>
            <person name="Sharpe A.G."/>
            <person name="Cannon S."/>
            <person name="Baek J."/>
            <person name="Rosen B.D."/>
            <person name="Tar'an B."/>
            <person name="Millan T."/>
            <person name="Zhang X."/>
            <person name="Ramsay L.D."/>
            <person name="Iwata A."/>
            <person name="Wang Y."/>
            <person name="Nelson W."/>
            <person name="Farmer A.D."/>
            <person name="Gaur P.M."/>
            <person name="Soderlund C."/>
            <person name="Penmetsa R.V."/>
            <person name="Xu C."/>
            <person name="Bharti A.K."/>
            <person name="He W."/>
            <person name="Winter P."/>
            <person name="Zhao S."/>
            <person name="Hane J.K."/>
            <person name="Carrasquilla-Garcia N."/>
            <person name="Condie J.A."/>
            <person name="Upadhyaya H.D."/>
            <person name="Luo M.C."/>
            <person name="Thudi M."/>
            <person name="Gowda C.L."/>
            <person name="Singh N.P."/>
            <person name="Lichtenzveig J."/>
            <person name="Gali K.K."/>
            <person name="Rubio J."/>
            <person name="Nadarajan N."/>
            <person name="Dolezel J."/>
            <person name="Bansal K.C."/>
            <person name="Xu X."/>
            <person name="Edwards D."/>
            <person name="Zhang G."/>
            <person name="Kahl G."/>
            <person name="Gil J."/>
            <person name="Singh K.B."/>
            <person name="Datta S.K."/>
            <person name="Jackson S.A."/>
            <person name="Wang J."/>
            <person name="Cook D.R."/>
        </authorList>
    </citation>
    <scope>NUCLEOTIDE SEQUENCE [LARGE SCALE GENOMIC DNA]</scope>
    <source>
        <strain evidence="6">cv. CDC Frontier</strain>
    </source>
</reference>
<accession>A0A1S2YDQ4</accession>
<evidence type="ECO:0000313" key="6">
    <source>
        <dbReference type="Proteomes" id="UP000087171"/>
    </source>
</evidence>
<dbReference type="Proteomes" id="UP000087171">
    <property type="component" value="Chromosome Ca5"/>
</dbReference>
<feature type="compositionally biased region" description="Basic and acidic residues" evidence="4">
    <location>
        <begin position="286"/>
        <end position="301"/>
    </location>
</feature>
<dbReference type="AlphaFoldDB" id="A0A1S2YDQ4"/>
<gene>
    <name evidence="7" type="primary">LOC101500455</name>
</gene>
<feature type="compositionally biased region" description="Polar residues" evidence="4">
    <location>
        <begin position="64"/>
        <end position="82"/>
    </location>
</feature>
<dbReference type="KEGG" id="cam:101500455"/>
<reference evidence="7" key="2">
    <citation type="submission" date="2025-08" db="UniProtKB">
        <authorList>
            <consortium name="RefSeq"/>
        </authorList>
    </citation>
    <scope>IDENTIFICATION</scope>
    <source>
        <tissue evidence="7">Etiolated seedlings</tissue>
    </source>
</reference>
<proteinExistence type="predicted"/>
<evidence type="ECO:0000259" key="5">
    <source>
        <dbReference type="PROSITE" id="PS51319"/>
    </source>
</evidence>
<evidence type="ECO:0000313" key="7">
    <source>
        <dbReference type="RefSeq" id="XP_004502892.1"/>
    </source>
</evidence>
<dbReference type="SMART" id="SM00509">
    <property type="entry name" value="TFS2N"/>
    <property type="match status" value="1"/>
</dbReference>
<dbReference type="Pfam" id="PF08711">
    <property type="entry name" value="Med26"/>
    <property type="match status" value="1"/>
</dbReference>
<dbReference type="InterPro" id="IPR035441">
    <property type="entry name" value="TFIIS/LEDGF_dom_sf"/>
</dbReference>
<dbReference type="GO" id="GO:0005634">
    <property type="term" value="C:nucleus"/>
    <property type="evidence" value="ECO:0007669"/>
    <property type="project" value="UniProtKB-SubCell"/>
</dbReference>
<feature type="compositionally biased region" description="Basic and acidic residues" evidence="4">
    <location>
        <begin position="248"/>
        <end position="268"/>
    </location>
</feature>
<dbReference type="Gene3D" id="1.20.930.10">
    <property type="entry name" value="Conserved domain common to transcription factors TFIIS, elongin A, CRSP70"/>
    <property type="match status" value="1"/>
</dbReference>
<keyword evidence="2 3" id="KW-0539">Nucleus</keyword>
<dbReference type="STRING" id="3827.A0A1S2YDQ4"/>
<sequence length="356" mass="40150">MDLDDFRSILDTAGVDVWMFIDTAISVASQDNAAELKRRRDGIVERLYAATTSPPLCQNCDGGNRQNINQIKKQSSPSLSPERQQHQRRGGASSPPTPQSLGNDNDDDEELDPYGGLFEDEQKKILEIKELLEDPRQSEDSLLELLQNLADIDITFQELKETDIGRNVNQLRKHPSNDVRRLVKLLVKKWKEIVDEWVRLNPQGGNNTLMADGDSPLQKTNQNGHHHQIPDFAYSPNPHNGSSGSDRNNSEAEPKPKPKPVPRKEPPPKLKPSPPVTAPTSTLQNRQREQKESNFDAERLASARKRLQANYKEAENAKKQRTIQVMDIHELPKSKSKNVFFAKNKGGGSSQGRQHW</sequence>
<feature type="region of interest" description="Disordered" evidence="4">
    <location>
        <begin position="201"/>
        <end position="303"/>
    </location>
</feature>
<feature type="region of interest" description="Disordered" evidence="4">
    <location>
        <begin position="54"/>
        <end position="115"/>
    </location>
</feature>
<evidence type="ECO:0000256" key="2">
    <source>
        <dbReference type="ARBA" id="ARBA00023242"/>
    </source>
</evidence>
<dbReference type="PANTHER" id="PTHR47210">
    <property type="entry name" value="MEDIATOR OF RNA POLYMERASE II TRANSCRIPTION SUBUNIT 26C-RELATED"/>
    <property type="match status" value="1"/>
</dbReference>
<feature type="compositionally biased region" description="Polar residues" evidence="4">
    <location>
        <begin position="237"/>
        <end position="247"/>
    </location>
</feature>
<keyword evidence="6" id="KW-1185">Reference proteome</keyword>
<dbReference type="CDD" id="cd00183">
    <property type="entry name" value="TFIIS_I"/>
    <property type="match status" value="1"/>
</dbReference>
<evidence type="ECO:0000256" key="1">
    <source>
        <dbReference type="ARBA" id="ARBA00004123"/>
    </source>
</evidence>
<evidence type="ECO:0000256" key="4">
    <source>
        <dbReference type="SAM" id="MobiDB-lite"/>
    </source>
</evidence>
<protein>
    <submittedName>
        <fullName evidence="7">Probable mediator of RNA polymerase II transcription subunit 26c</fullName>
    </submittedName>
</protein>
<evidence type="ECO:0000256" key="3">
    <source>
        <dbReference type="PROSITE-ProRule" id="PRU00649"/>
    </source>
</evidence>
<dbReference type="OrthoDB" id="550309at2759"/>
<dbReference type="InterPro" id="IPR017923">
    <property type="entry name" value="TFIIS_N"/>
</dbReference>
<dbReference type="InterPro" id="IPR003617">
    <property type="entry name" value="TFIIS/CRSP70_N_sub"/>
</dbReference>